<evidence type="ECO:0000313" key="5">
    <source>
        <dbReference type="Proteomes" id="UP000257123"/>
    </source>
</evidence>
<dbReference type="Proteomes" id="UP000257123">
    <property type="component" value="Unassembled WGS sequence"/>
</dbReference>
<comment type="caution">
    <text evidence="2">The sequence shown here is derived from an EMBL/GenBank/DDBJ whole genome shotgun (WGS) entry which is preliminary data.</text>
</comment>
<evidence type="ECO:0000259" key="1">
    <source>
        <dbReference type="Pfam" id="PF04446"/>
    </source>
</evidence>
<dbReference type="InterPro" id="IPR038469">
    <property type="entry name" value="tRNAHis_GuaTrfase_Thg1_sf"/>
</dbReference>
<evidence type="ECO:0000313" key="2">
    <source>
        <dbReference type="EMBL" id="RFA97167.1"/>
    </source>
</evidence>
<reference evidence="4 5" key="1">
    <citation type="submission" date="2017-07" db="EMBL/GenBank/DDBJ databases">
        <title>Draft genome sequence of aerobic hyperthermophilic archaea, Pyrobaculum aerophilum YKB31 and YKB32.</title>
        <authorList>
            <person name="Mochizuki T."/>
            <person name="Berliner A.J."/>
            <person name="Yoshida-Takashima Y."/>
            <person name="Takaki Y."/>
            <person name="Nunoura T."/>
            <person name="Takai K."/>
        </authorList>
    </citation>
    <scope>NUCLEOTIDE SEQUENCE [LARGE SCALE GENOMIC DNA]</scope>
    <source>
        <strain evidence="2 5">YKB31</strain>
        <strain evidence="3 4">YKB32</strain>
    </source>
</reference>
<evidence type="ECO:0000313" key="3">
    <source>
        <dbReference type="EMBL" id="RFB00066.1"/>
    </source>
</evidence>
<dbReference type="InterPro" id="IPR024956">
    <property type="entry name" value="tRNAHis_GuaTrfase_cat"/>
</dbReference>
<dbReference type="GO" id="GO:0006400">
    <property type="term" value="P:tRNA modification"/>
    <property type="evidence" value="ECO:0007669"/>
    <property type="project" value="InterPro"/>
</dbReference>
<protein>
    <recommendedName>
        <fullName evidence="1">tRNAHis guanylyltransferase catalytic domain-containing protein</fullName>
    </recommendedName>
</protein>
<dbReference type="AlphaFoldDB" id="A0A371R131"/>
<accession>A0A371R131</accession>
<gene>
    <name evidence="2" type="ORF">CGL51_03815</name>
    <name evidence="3" type="ORF">CGL52_02635</name>
</gene>
<sequence length="212" mass="23821">MDFLKRLIAENPRLLEMKFREREAVCEPATVPFAVRLDGVGFGKRLKDFPPPRSRLVHNALVEVAKSLALTQGADYVHVVSDEINLLFFRAAPYGGRTFKIISVLASQASAELTAKLGRPLYFDGRVIKLRDNCDAASYVLFRARVGLNNYVIQLARGAGLIREYTPPIEDMLKSVVIEDYELAWGTFMRREDGFKKGVDMCSALSRLCEVC</sequence>
<dbReference type="GO" id="GO:0000287">
    <property type="term" value="F:magnesium ion binding"/>
    <property type="evidence" value="ECO:0007669"/>
    <property type="project" value="InterPro"/>
</dbReference>
<organism evidence="2 5">
    <name type="scientific">Pyrobaculum aerophilum</name>
    <dbReference type="NCBI Taxonomy" id="13773"/>
    <lineage>
        <taxon>Archaea</taxon>
        <taxon>Thermoproteota</taxon>
        <taxon>Thermoprotei</taxon>
        <taxon>Thermoproteales</taxon>
        <taxon>Thermoproteaceae</taxon>
        <taxon>Pyrobaculum</taxon>
    </lineage>
</organism>
<dbReference type="RefSeq" id="WP_116420744.1">
    <property type="nucleotide sequence ID" value="NZ_NMUE01000008.1"/>
</dbReference>
<dbReference type="EMBL" id="NMUF01000004">
    <property type="protein sequence ID" value="RFB00066.1"/>
    <property type="molecule type" value="Genomic_DNA"/>
</dbReference>
<dbReference type="Gene3D" id="3.30.70.3000">
    <property type="match status" value="1"/>
</dbReference>
<dbReference type="OrthoDB" id="24661at2157"/>
<feature type="domain" description="tRNAHis guanylyltransferase catalytic" evidence="1">
    <location>
        <begin position="20"/>
        <end position="128"/>
    </location>
</feature>
<dbReference type="PANTHER" id="PTHR12729:SF6">
    <property type="entry name" value="TRNA(HIS) GUANYLYLTRANSFERASE-RELATED"/>
    <property type="match status" value="1"/>
</dbReference>
<dbReference type="Proteomes" id="UP000256877">
    <property type="component" value="Unassembled WGS sequence"/>
</dbReference>
<dbReference type="PANTHER" id="PTHR12729">
    <property type="entry name" value="TRNA(HIS) GUANYLYLTRANSFERASE-RELATED"/>
    <property type="match status" value="1"/>
</dbReference>
<name>A0A371R131_9CREN</name>
<dbReference type="InterPro" id="IPR007537">
    <property type="entry name" value="tRNAHis_GuaTrfase_Thg1"/>
</dbReference>
<dbReference type="GO" id="GO:0008193">
    <property type="term" value="F:tRNA guanylyltransferase activity"/>
    <property type="evidence" value="ECO:0007669"/>
    <property type="project" value="InterPro"/>
</dbReference>
<evidence type="ECO:0000313" key="4">
    <source>
        <dbReference type="Proteomes" id="UP000256877"/>
    </source>
</evidence>
<dbReference type="EMBL" id="NMUE01000008">
    <property type="protein sequence ID" value="RFA97167.1"/>
    <property type="molecule type" value="Genomic_DNA"/>
</dbReference>
<proteinExistence type="predicted"/>
<dbReference type="Pfam" id="PF04446">
    <property type="entry name" value="Thg1"/>
    <property type="match status" value="1"/>
</dbReference>